<name>A0A9D3YVH3_DREPO</name>
<accession>A0A9D3YVH3</accession>
<dbReference type="Proteomes" id="UP000828390">
    <property type="component" value="Unassembled WGS sequence"/>
</dbReference>
<dbReference type="EMBL" id="JAIWYP010000015">
    <property type="protein sequence ID" value="KAH3705296.1"/>
    <property type="molecule type" value="Genomic_DNA"/>
</dbReference>
<gene>
    <name evidence="1" type="ORF">DPMN_080364</name>
</gene>
<organism evidence="1 2">
    <name type="scientific">Dreissena polymorpha</name>
    <name type="common">Zebra mussel</name>
    <name type="synonym">Mytilus polymorpha</name>
    <dbReference type="NCBI Taxonomy" id="45954"/>
    <lineage>
        <taxon>Eukaryota</taxon>
        <taxon>Metazoa</taxon>
        <taxon>Spiralia</taxon>
        <taxon>Lophotrochozoa</taxon>
        <taxon>Mollusca</taxon>
        <taxon>Bivalvia</taxon>
        <taxon>Autobranchia</taxon>
        <taxon>Heteroconchia</taxon>
        <taxon>Euheterodonta</taxon>
        <taxon>Imparidentia</taxon>
        <taxon>Neoheterodontei</taxon>
        <taxon>Myida</taxon>
        <taxon>Dreissenoidea</taxon>
        <taxon>Dreissenidae</taxon>
        <taxon>Dreissena</taxon>
    </lineage>
</organism>
<evidence type="ECO:0000313" key="2">
    <source>
        <dbReference type="Proteomes" id="UP000828390"/>
    </source>
</evidence>
<proteinExistence type="predicted"/>
<dbReference type="AlphaFoldDB" id="A0A9D3YVH3"/>
<reference evidence="1" key="1">
    <citation type="journal article" date="2019" name="bioRxiv">
        <title>The Genome of the Zebra Mussel, Dreissena polymorpha: A Resource for Invasive Species Research.</title>
        <authorList>
            <person name="McCartney M.A."/>
            <person name="Auch B."/>
            <person name="Kono T."/>
            <person name="Mallez S."/>
            <person name="Zhang Y."/>
            <person name="Obille A."/>
            <person name="Becker A."/>
            <person name="Abrahante J.E."/>
            <person name="Garbe J."/>
            <person name="Badalamenti J.P."/>
            <person name="Herman A."/>
            <person name="Mangelson H."/>
            <person name="Liachko I."/>
            <person name="Sullivan S."/>
            <person name="Sone E.D."/>
            <person name="Koren S."/>
            <person name="Silverstein K.A.T."/>
            <person name="Beckman K.B."/>
            <person name="Gohl D.M."/>
        </authorList>
    </citation>
    <scope>NUCLEOTIDE SEQUENCE</scope>
    <source>
        <strain evidence="1">Duluth1</strain>
        <tissue evidence="1">Whole animal</tissue>
    </source>
</reference>
<sequence>MTGTIFTLNSHIKKTNVLTRFHENWAKNVTSRVEKCPTHWRPYINKTNVLTSFHVDWAKIVTSRVFTSHVIQLTGTIFELNSHIKETNVLTKFHENWAKNVTSRGEKCPAHWRQYINTTNVLTNFHDDWAKIVTSRVFTSHVIQLTGTIFELNSHIKETNALTKFHENWAKNVTSRVFTCFHYIHVEKNAPPTGGHVFSPIWTVFKLVRDINKTNVLTNFHDDWAKIVTSRVFTRKTAPPTGGHVFQQTRTTFKLNQHIIKTNILTNYLFRTRPRFLTKNVASRVFENQMWTTDGRTDDGQRPVTKAHLSNQENFHASWGSHVFSKDRNHYQTATPPGSHVFQRTVTIIKLPRLQAAMQPCFSKDCNHYQTATPPGSHVFQRTVTIIKLSTDIRTFVLTNLHS</sequence>
<evidence type="ECO:0000313" key="1">
    <source>
        <dbReference type="EMBL" id="KAH3705296.1"/>
    </source>
</evidence>
<keyword evidence="2" id="KW-1185">Reference proteome</keyword>
<protein>
    <submittedName>
        <fullName evidence="1">Uncharacterized protein</fullName>
    </submittedName>
</protein>
<reference evidence="1" key="2">
    <citation type="submission" date="2020-11" db="EMBL/GenBank/DDBJ databases">
        <authorList>
            <person name="McCartney M.A."/>
            <person name="Auch B."/>
            <person name="Kono T."/>
            <person name="Mallez S."/>
            <person name="Becker A."/>
            <person name="Gohl D.M."/>
            <person name="Silverstein K.A.T."/>
            <person name="Koren S."/>
            <person name="Bechman K.B."/>
            <person name="Herman A."/>
            <person name="Abrahante J.E."/>
            <person name="Garbe J."/>
        </authorList>
    </citation>
    <scope>NUCLEOTIDE SEQUENCE</scope>
    <source>
        <strain evidence="1">Duluth1</strain>
        <tissue evidence="1">Whole animal</tissue>
    </source>
</reference>
<comment type="caution">
    <text evidence="1">The sequence shown here is derived from an EMBL/GenBank/DDBJ whole genome shotgun (WGS) entry which is preliminary data.</text>
</comment>